<sequence length="662" mass="73957">MRKMTLLLLLASSQMFLLAQTATDPIPMVNIPAGSFYMGGTGEGEDFDEKPIHKVILTSGFRMSATEITNAQYEAFDPSHKALRGKNGFSKEDDEAVVYVNYHEAMAFCKWLSEKEGKNYRLPTEAEWEYACHAGNYFPFHTGDGLPAIFHKNQQTARNLKEVSLKVGLTPPNAFGLYDMHGNVEEWCLDWYGPYLPNTQVDPIGYEEGLYRVTRGGSHNTPEKYLRTTNRMAMIPEDKHAQTGFRIVEAEYSKTKAIQSRPIPYNQQAVSQSRYDWGKDNSAPYFAAPQVYVQPTASSEPCPLFSHNHQPAITWCDNGDLLAIWFSANEENGRGMVVMASRLRAGQSSWDPASLFFKVPDRNMTGSALLNDGNGRLYHLNGVEASGDWQNLAIIMRISEDNGETWSAPQIVAPEHTKRHQVIAGTIQTREGWLVQACDAGPESHDGTAIHISKDNGQTWYDPWDGAPLPHFEDGGKGSTIAGIHAGIVQLNDGSLMALGRGNSIKDKNGRLKMPMSLSSDGGKSWTYTATDLPPIDGGQRLVLRRLNEGPLLLISFTDHPTRTPENERGMLFPDKDGNSYRGYGLYAALSYDEGKTWPVRKLLTDGQERFLNGGAWTQFFLMDKTHAEPRGYMAATQTPDNRIHLLSSRLYYCFNLAWLLE</sequence>
<dbReference type="InterPro" id="IPR042095">
    <property type="entry name" value="SUMF_sf"/>
</dbReference>
<dbReference type="InterPro" id="IPR036278">
    <property type="entry name" value="Sialidase_sf"/>
</dbReference>
<feature type="chain" id="PRO_5039654185" evidence="1">
    <location>
        <begin position="20"/>
        <end position="662"/>
    </location>
</feature>
<evidence type="ECO:0000256" key="1">
    <source>
        <dbReference type="SAM" id="SignalP"/>
    </source>
</evidence>
<feature type="domain" description="Sialidase" evidence="3">
    <location>
        <begin position="319"/>
        <end position="645"/>
    </location>
</feature>
<comment type="caution">
    <text evidence="4">The sequence shown here is derived from an EMBL/GenBank/DDBJ whole genome shotgun (WGS) entry which is preliminary data.</text>
</comment>
<proteinExistence type="predicted"/>
<protein>
    <submittedName>
        <fullName evidence="4">SUMF1/EgtB/PvdO family nonheme iron enzyme</fullName>
    </submittedName>
</protein>
<dbReference type="InterPro" id="IPR005532">
    <property type="entry name" value="SUMF_dom"/>
</dbReference>
<keyword evidence="1" id="KW-0732">Signal</keyword>
<dbReference type="PANTHER" id="PTHR23150:SF19">
    <property type="entry name" value="FORMYLGLYCINE-GENERATING ENZYME"/>
    <property type="match status" value="1"/>
</dbReference>
<dbReference type="AlphaFoldDB" id="A0A9D2BGS4"/>
<dbReference type="Pfam" id="PF13088">
    <property type="entry name" value="BNR_2"/>
    <property type="match status" value="1"/>
</dbReference>
<dbReference type="Gene3D" id="3.90.1580.10">
    <property type="entry name" value="paralog of FGE (formylglycine-generating enzyme)"/>
    <property type="match status" value="1"/>
</dbReference>
<dbReference type="GO" id="GO:0120147">
    <property type="term" value="F:formylglycine-generating oxidase activity"/>
    <property type="evidence" value="ECO:0007669"/>
    <property type="project" value="TreeGrafter"/>
</dbReference>
<accession>A0A9D2BGS4</accession>
<dbReference type="InterPro" id="IPR011040">
    <property type="entry name" value="Sialidase"/>
</dbReference>
<evidence type="ECO:0000259" key="2">
    <source>
        <dbReference type="Pfam" id="PF03781"/>
    </source>
</evidence>
<dbReference type="EMBL" id="DXEL01000047">
    <property type="protein sequence ID" value="HIX74699.1"/>
    <property type="molecule type" value="Genomic_DNA"/>
</dbReference>
<evidence type="ECO:0000259" key="3">
    <source>
        <dbReference type="Pfam" id="PF13088"/>
    </source>
</evidence>
<dbReference type="SUPFAM" id="SSF50939">
    <property type="entry name" value="Sialidases"/>
    <property type="match status" value="1"/>
</dbReference>
<dbReference type="SUPFAM" id="SSF56436">
    <property type="entry name" value="C-type lectin-like"/>
    <property type="match status" value="1"/>
</dbReference>
<feature type="signal peptide" evidence="1">
    <location>
        <begin position="1"/>
        <end position="19"/>
    </location>
</feature>
<dbReference type="Proteomes" id="UP000886740">
    <property type="component" value="Unassembled WGS sequence"/>
</dbReference>
<feature type="domain" description="Sulfatase-modifying factor enzyme-like" evidence="2">
    <location>
        <begin position="28"/>
        <end position="248"/>
    </location>
</feature>
<dbReference type="InterPro" id="IPR051043">
    <property type="entry name" value="Sulfatase_Mod_Factor_Kinase"/>
</dbReference>
<reference evidence="4" key="1">
    <citation type="journal article" date="2021" name="PeerJ">
        <title>Extensive microbial diversity within the chicken gut microbiome revealed by metagenomics and culture.</title>
        <authorList>
            <person name="Gilroy R."/>
            <person name="Ravi A."/>
            <person name="Getino M."/>
            <person name="Pursley I."/>
            <person name="Horton D.L."/>
            <person name="Alikhan N.F."/>
            <person name="Baker D."/>
            <person name="Gharbi K."/>
            <person name="Hall N."/>
            <person name="Watson M."/>
            <person name="Adriaenssens E.M."/>
            <person name="Foster-Nyarko E."/>
            <person name="Jarju S."/>
            <person name="Secka A."/>
            <person name="Antonio M."/>
            <person name="Oren A."/>
            <person name="Chaudhuri R.R."/>
            <person name="La Ragione R."/>
            <person name="Hildebrand F."/>
            <person name="Pallen M.J."/>
        </authorList>
    </citation>
    <scope>NUCLEOTIDE SEQUENCE</scope>
    <source>
        <strain evidence="4">ChiGjej6B6-14162</strain>
    </source>
</reference>
<name>A0A9D2BGS4_9BACT</name>
<reference evidence="4" key="2">
    <citation type="submission" date="2021-04" db="EMBL/GenBank/DDBJ databases">
        <authorList>
            <person name="Gilroy R."/>
        </authorList>
    </citation>
    <scope>NUCLEOTIDE SEQUENCE</scope>
    <source>
        <strain evidence="4">ChiGjej6B6-14162</strain>
    </source>
</reference>
<dbReference type="Pfam" id="PF03781">
    <property type="entry name" value="FGE-sulfatase"/>
    <property type="match status" value="1"/>
</dbReference>
<evidence type="ECO:0000313" key="5">
    <source>
        <dbReference type="Proteomes" id="UP000886740"/>
    </source>
</evidence>
<evidence type="ECO:0000313" key="4">
    <source>
        <dbReference type="EMBL" id="HIX74699.1"/>
    </source>
</evidence>
<dbReference type="InterPro" id="IPR016187">
    <property type="entry name" value="CTDL_fold"/>
</dbReference>
<organism evidence="4 5">
    <name type="scientific">Candidatus Parabacteroides intestinipullorum</name>
    <dbReference type="NCBI Taxonomy" id="2838723"/>
    <lineage>
        <taxon>Bacteria</taxon>
        <taxon>Pseudomonadati</taxon>
        <taxon>Bacteroidota</taxon>
        <taxon>Bacteroidia</taxon>
        <taxon>Bacteroidales</taxon>
        <taxon>Tannerellaceae</taxon>
        <taxon>Parabacteroides</taxon>
    </lineage>
</organism>
<dbReference type="CDD" id="cd15482">
    <property type="entry name" value="Sialidase_non-viral"/>
    <property type="match status" value="1"/>
</dbReference>
<gene>
    <name evidence="4" type="ORF">H9977_06685</name>
</gene>
<dbReference type="Gene3D" id="2.120.10.10">
    <property type="match status" value="1"/>
</dbReference>
<dbReference type="PANTHER" id="PTHR23150">
    <property type="entry name" value="SULFATASE MODIFYING FACTOR 1, 2"/>
    <property type="match status" value="1"/>
</dbReference>